<comment type="caution">
    <text evidence="3">The sequence shown here is derived from an EMBL/GenBank/DDBJ whole genome shotgun (WGS) entry which is preliminary data.</text>
</comment>
<dbReference type="Proteomes" id="UP000604046">
    <property type="component" value="Unassembled WGS sequence"/>
</dbReference>
<gene>
    <name evidence="3" type="primary">rsph10b</name>
    <name evidence="3" type="ORF">SNAT2548_LOCUS28490</name>
</gene>
<evidence type="ECO:0000256" key="1">
    <source>
        <dbReference type="SAM" id="MobiDB-lite"/>
    </source>
</evidence>
<evidence type="ECO:0000256" key="2">
    <source>
        <dbReference type="SAM" id="Phobius"/>
    </source>
</evidence>
<reference evidence="3" key="1">
    <citation type="submission" date="2021-02" db="EMBL/GenBank/DDBJ databases">
        <authorList>
            <person name="Dougan E. K."/>
            <person name="Rhodes N."/>
            <person name="Thang M."/>
            <person name="Chan C."/>
        </authorList>
    </citation>
    <scope>NUCLEOTIDE SEQUENCE</scope>
</reference>
<name>A0A812SZ90_9DINO</name>
<dbReference type="OrthoDB" id="10482096at2759"/>
<feature type="transmembrane region" description="Helical" evidence="2">
    <location>
        <begin position="293"/>
        <end position="317"/>
    </location>
</feature>
<accession>A0A812SZ90</accession>
<keyword evidence="4" id="KW-1185">Reference proteome</keyword>
<sequence length="600" mass="67241">MVITILDGGELTIQTIGAFLARVLAVFFATRTCHWAFVSAIHIWWISPRNRNEYIKDFAAEAAKGNVDMTLMLKYHPETMSETFGDTSTTEHQIVEASVRPAAHLLLLGNVLMHIKGGDIFSCALHALRGAIAPFGLMMVMNTPVISGAGGSNSRLRRGLPISDLDILYVFQWVLLHFVGFFCFLGPTTLIELPVAVLEVFNPPRLAEGEEWHWAAELLWYFLACLRVVCPILMLRACPILFAPAQAKNPNTFTMKKWYAEFCVGELGSAVMYFNAVSVFVLPGRSYGVMDAVLILVMLAESLRILCVWGIWSLWLLRAWDTIDFHYECMTRSTMSHGPVMTGLRKLTNRQLVFLHAVQAGHYDPTEWCVTSSPVPIWLVNGALGVAQGPVRLFVFRPELYENFHAFDFVDVQVEDLDLFREDMLAVIDALPTASTLFFPFGDQYKKKVRRPFLCLSCEDFDAEVARIAGPKQKANTDVPEASDTEEVAYDITEKVLQMAGCPRQFQMQSFCRALSEEGGAIILRLFGQLVNEQGYEEAERPDLGPHYEVQVRGLRSRSTFVLRTQKSQKLPPGWADLPQVSLLPPELSGPSSSDTKKAQ</sequence>
<protein>
    <submittedName>
        <fullName evidence="3">Rsph10b protein</fullName>
    </submittedName>
</protein>
<proteinExistence type="predicted"/>
<evidence type="ECO:0000313" key="3">
    <source>
        <dbReference type="EMBL" id="CAE7508707.1"/>
    </source>
</evidence>
<feature type="region of interest" description="Disordered" evidence="1">
    <location>
        <begin position="566"/>
        <end position="600"/>
    </location>
</feature>
<feature type="transmembrane region" description="Helical" evidence="2">
    <location>
        <begin position="218"/>
        <end position="237"/>
    </location>
</feature>
<dbReference type="EMBL" id="CAJNDS010002518">
    <property type="protein sequence ID" value="CAE7508707.1"/>
    <property type="molecule type" value="Genomic_DNA"/>
</dbReference>
<feature type="compositionally biased region" description="Low complexity" evidence="1">
    <location>
        <begin position="582"/>
        <end position="594"/>
    </location>
</feature>
<feature type="transmembrane region" description="Helical" evidence="2">
    <location>
        <begin position="258"/>
        <end position="281"/>
    </location>
</feature>
<keyword evidence="2" id="KW-0472">Membrane</keyword>
<organism evidence="3 4">
    <name type="scientific">Symbiodinium natans</name>
    <dbReference type="NCBI Taxonomy" id="878477"/>
    <lineage>
        <taxon>Eukaryota</taxon>
        <taxon>Sar</taxon>
        <taxon>Alveolata</taxon>
        <taxon>Dinophyceae</taxon>
        <taxon>Suessiales</taxon>
        <taxon>Symbiodiniaceae</taxon>
        <taxon>Symbiodinium</taxon>
    </lineage>
</organism>
<keyword evidence="2" id="KW-1133">Transmembrane helix</keyword>
<keyword evidence="2" id="KW-0812">Transmembrane</keyword>
<feature type="transmembrane region" description="Helical" evidence="2">
    <location>
        <begin position="167"/>
        <end position="198"/>
    </location>
</feature>
<dbReference type="AlphaFoldDB" id="A0A812SZ90"/>
<evidence type="ECO:0000313" key="4">
    <source>
        <dbReference type="Proteomes" id="UP000604046"/>
    </source>
</evidence>